<dbReference type="EMBL" id="CP102382">
    <property type="protein sequence ID" value="UUV20195.1"/>
    <property type="molecule type" value="Genomic_DNA"/>
</dbReference>
<evidence type="ECO:0000313" key="6">
    <source>
        <dbReference type="Proteomes" id="UP001317001"/>
    </source>
</evidence>
<sequence length="239" mass="27663">MKKIYPILVFIYCFVSASYAQEFRDSLIVAKIDVVQSENTLTFRPTVQNNGSYHYELDYLLLIKKTDANKNLSVNQQKGKFTLKPNQIESLSSTTINQTSKQKITAILFIRDEVENRLITKDSVQFITKELIPIKETALIGVQGIVVDDSKTKIGRDYYDFFYAAYTQYPTKFDFIINISELPYRGLSSIVQVKVDQDLIIEFFTNPDEEYLKEQVAATFKRLVAYSNNRGKLKNEFTY</sequence>
<evidence type="ECO:0000256" key="1">
    <source>
        <dbReference type="ARBA" id="ARBA00003989"/>
    </source>
</evidence>
<evidence type="ECO:0000313" key="5">
    <source>
        <dbReference type="EMBL" id="UUV20195.1"/>
    </source>
</evidence>
<dbReference type="InterPro" id="IPR053722">
    <property type="entry name" value="Curli_assembly_CsgC/AgfC"/>
</dbReference>
<evidence type="ECO:0000256" key="2">
    <source>
        <dbReference type="ARBA" id="ARBA00014024"/>
    </source>
</evidence>
<keyword evidence="3 4" id="KW-0732">Signal</keyword>
<keyword evidence="6" id="KW-1185">Reference proteome</keyword>
<feature type="signal peptide" evidence="4">
    <location>
        <begin position="1"/>
        <end position="20"/>
    </location>
</feature>
<evidence type="ECO:0000256" key="4">
    <source>
        <dbReference type="SAM" id="SignalP"/>
    </source>
</evidence>
<proteinExistence type="predicted"/>
<dbReference type="Pfam" id="PF10627">
    <property type="entry name" value="CsgE"/>
    <property type="match status" value="1"/>
</dbReference>
<dbReference type="RefSeq" id="WP_257498100.1">
    <property type="nucleotide sequence ID" value="NZ_CP102382.1"/>
</dbReference>
<comment type="function">
    <text evidence="1">May be involved in the biogenesis of curli organelles.</text>
</comment>
<accession>A0ABY5NNU5</accession>
<organism evidence="5 6">
    <name type="scientific">Paenimyroides aestuarii</name>
    <dbReference type="NCBI Taxonomy" id="2968490"/>
    <lineage>
        <taxon>Bacteria</taxon>
        <taxon>Pseudomonadati</taxon>
        <taxon>Bacteroidota</taxon>
        <taxon>Flavobacteriia</taxon>
        <taxon>Flavobacteriales</taxon>
        <taxon>Flavobacteriaceae</taxon>
        <taxon>Paenimyroides</taxon>
    </lineage>
</organism>
<protein>
    <recommendedName>
        <fullName evidence="2">Curli production assembly/transport component CsgE</fullName>
    </recommendedName>
</protein>
<dbReference type="InterPro" id="IPR018900">
    <property type="entry name" value="Curli_CsgE"/>
</dbReference>
<dbReference type="Gene3D" id="2.60.40.2420">
    <property type="match status" value="1"/>
</dbReference>
<name>A0ABY5NNU5_9FLAO</name>
<evidence type="ECO:0000256" key="3">
    <source>
        <dbReference type="ARBA" id="ARBA00022729"/>
    </source>
</evidence>
<gene>
    <name evidence="5" type="ORF">NPX36_07410</name>
</gene>
<feature type="chain" id="PRO_5047429844" description="Curli production assembly/transport component CsgE" evidence="4">
    <location>
        <begin position="21"/>
        <end position="239"/>
    </location>
</feature>
<reference evidence="5 6" key="1">
    <citation type="submission" date="2022-08" db="EMBL/GenBank/DDBJ databases">
        <title>Myroides zhujiangensis sp. nov., a novel bacterium isolated from sediment in the Pearl River Estuary.</title>
        <authorList>
            <person name="Cui L."/>
        </authorList>
    </citation>
    <scope>NUCLEOTIDE SEQUENCE [LARGE SCALE GENOMIC DNA]</scope>
    <source>
        <strain evidence="5 6">SCSIO 72103</strain>
    </source>
</reference>
<dbReference type="Proteomes" id="UP001317001">
    <property type="component" value="Chromosome"/>
</dbReference>